<keyword evidence="6" id="KW-1185">Reference proteome</keyword>
<dbReference type="Gene3D" id="3.20.20.80">
    <property type="entry name" value="Glycosidases"/>
    <property type="match status" value="1"/>
</dbReference>
<keyword evidence="3" id="KW-0732">Signal</keyword>
<dbReference type="InterPro" id="IPR030395">
    <property type="entry name" value="GP_PDE_dom"/>
</dbReference>
<dbReference type="PROSITE" id="PS51704">
    <property type="entry name" value="GP_PDE"/>
    <property type="match status" value="1"/>
</dbReference>
<sequence length="690" mass="78452">MVQRFLRTRCSSIQFVTVFVAAHFCCFVASSFNVFAEPPSTLYRIDAKSPEGLRQLFQRDDGPIPIVSAHRGGGEMPGYPENCLETFEHTLRHTYAMLEIDLQETADGALVLHHDATLDRTTTGNGPVSDQTLAELKQLFLKDVDGNVTSYRMPTLEETLQWARGKTILIFDKKKVSVERCVQEIQRHQAQSYAMVMAYSIDEIKQCHRLDSDIMMEVMIGNDKRFDQFQQSGVPFDRVVAFVGHQPPTDQALIERLHGERVCCIAGTSRNLDKPLKDLSDQDDPSVEKKTELQSKYQERLDFGVDLIETDLPVEVSTLLGLTDQVPDAKRRFFIPRSEHAPESNHNSHHQLERIQVSAGGTHFVGKDSGAKFRPWGYNFVGEFGQIVEEYWDENWASLEDDFREMKRLGANVVRLHLQVGTYMQSPNEVDHQQLRRLASVLDLADRTGLYLDLTGLGCYYLDQVPDWFAESNERQRWETQANFWEAIAKTCSGHPAVFCYDLINEPVLGPPKDGEHPWLLGELGGHYFVQRISHRGDASSRQDIAAEWVNRMVTAIKKHDSESMITIGVIPWAHVWPNAKPLFYSAPIADQFDFVSVHFYPQTGEIDKAIEALAVYDIGKPLVIEETFPLKCSLDEFDTFIKRSEETTEGWIAHYFGRTIEQHRAGAEPVGPIAAQFLEYWSSAIDTNE</sequence>
<dbReference type="Pfam" id="PF00150">
    <property type="entry name" value="Cellulase"/>
    <property type="match status" value="1"/>
</dbReference>
<dbReference type="Pfam" id="PF03009">
    <property type="entry name" value="GDPD"/>
    <property type="match status" value="1"/>
</dbReference>
<evidence type="ECO:0000256" key="3">
    <source>
        <dbReference type="SAM" id="SignalP"/>
    </source>
</evidence>
<dbReference type="PANTHER" id="PTHR46320">
    <property type="entry name" value="GLYCEROPHOSPHODIESTER PHOSPHODIESTERASE 1"/>
    <property type="match status" value="1"/>
</dbReference>
<dbReference type="SUPFAM" id="SSF51695">
    <property type="entry name" value="PLC-like phosphodiesterases"/>
    <property type="match status" value="1"/>
</dbReference>
<dbReference type="EMBL" id="JASZZN010000016">
    <property type="protein sequence ID" value="MDM4017818.1"/>
    <property type="molecule type" value="Genomic_DNA"/>
</dbReference>
<dbReference type="SUPFAM" id="SSF51445">
    <property type="entry name" value="(Trans)glycosidases"/>
    <property type="match status" value="1"/>
</dbReference>
<keyword evidence="2" id="KW-0326">Glycosidase</keyword>
<gene>
    <name evidence="5" type="ORF">QTN89_20385</name>
</gene>
<dbReference type="RefSeq" id="WP_289165370.1">
    <property type="nucleotide sequence ID" value="NZ_JASZZN010000016.1"/>
</dbReference>
<evidence type="ECO:0000259" key="4">
    <source>
        <dbReference type="PROSITE" id="PS51704"/>
    </source>
</evidence>
<keyword evidence="1" id="KW-0378">Hydrolase</keyword>
<reference evidence="5 6" key="1">
    <citation type="submission" date="2023-06" db="EMBL/GenBank/DDBJ databases">
        <title>Roseiconus lacunae JC819 isolated from Gulf of Mannar region, Tamil Nadu.</title>
        <authorList>
            <person name="Pk S."/>
            <person name="Ch S."/>
            <person name="Ch V.R."/>
        </authorList>
    </citation>
    <scope>NUCLEOTIDE SEQUENCE [LARGE SCALE GENOMIC DNA]</scope>
    <source>
        <strain evidence="5 6">JC819</strain>
    </source>
</reference>
<evidence type="ECO:0000313" key="5">
    <source>
        <dbReference type="EMBL" id="MDM4017818.1"/>
    </source>
</evidence>
<organism evidence="5 6">
    <name type="scientific">Roseiconus lacunae</name>
    <dbReference type="NCBI Taxonomy" id="2605694"/>
    <lineage>
        <taxon>Bacteria</taxon>
        <taxon>Pseudomonadati</taxon>
        <taxon>Planctomycetota</taxon>
        <taxon>Planctomycetia</taxon>
        <taxon>Pirellulales</taxon>
        <taxon>Pirellulaceae</taxon>
        <taxon>Roseiconus</taxon>
    </lineage>
</organism>
<evidence type="ECO:0000256" key="1">
    <source>
        <dbReference type="ARBA" id="ARBA00022801"/>
    </source>
</evidence>
<feature type="domain" description="GP-PDE" evidence="4">
    <location>
        <begin position="65"/>
        <end position="320"/>
    </location>
</feature>
<dbReference type="CDD" id="cd08566">
    <property type="entry name" value="GDPD_AtGDE_like"/>
    <property type="match status" value="1"/>
</dbReference>
<dbReference type="InterPro" id="IPR017853">
    <property type="entry name" value="GH"/>
</dbReference>
<feature type="chain" id="PRO_5045408494" evidence="3">
    <location>
        <begin position="37"/>
        <end position="690"/>
    </location>
</feature>
<dbReference type="Gene3D" id="3.20.20.190">
    <property type="entry name" value="Phosphatidylinositol (PI) phosphodiesterase"/>
    <property type="match status" value="1"/>
</dbReference>
<comment type="caution">
    <text evidence="5">The sequence shown here is derived from an EMBL/GenBank/DDBJ whole genome shotgun (WGS) entry which is preliminary data.</text>
</comment>
<proteinExistence type="predicted"/>
<evidence type="ECO:0000313" key="6">
    <source>
        <dbReference type="Proteomes" id="UP001239462"/>
    </source>
</evidence>
<dbReference type="PANTHER" id="PTHR46320:SF1">
    <property type="entry name" value="GLYCEROPHOSPHODIESTER PHOSPHODIESTERASE 1"/>
    <property type="match status" value="1"/>
</dbReference>
<feature type="signal peptide" evidence="3">
    <location>
        <begin position="1"/>
        <end position="36"/>
    </location>
</feature>
<evidence type="ECO:0000256" key="2">
    <source>
        <dbReference type="ARBA" id="ARBA00023295"/>
    </source>
</evidence>
<name>A0ABT7PMT0_9BACT</name>
<dbReference type="InterPro" id="IPR017946">
    <property type="entry name" value="PLC-like_Pdiesterase_TIM-brl"/>
</dbReference>
<accession>A0ABT7PMT0</accession>
<dbReference type="Proteomes" id="UP001239462">
    <property type="component" value="Unassembled WGS sequence"/>
</dbReference>
<protein>
    <submittedName>
        <fullName evidence="5">Glycerophosphodiester phosphodiesterase family protein</fullName>
    </submittedName>
</protein>
<dbReference type="InterPro" id="IPR001547">
    <property type="entry name" value="Glyco_hydro_5"/>
</dbReference>